<dbReference type="InterPro" id="IPR002307">
    <property type="entry name" value="Tyr-tRNA-ligase"/>
</dbReference>
<comment type="catalytic activity">
    <reaction evidence="8 9">
        <text>tRNA(Tyr) + L-tyrosine + ATP = L-tyrosyl-tRNA(Tyr) + AMP + diphosphate + H(+)</text>
        <dbReference type="Rhea" id="RHEA:10220"/>
        <dbReference type="Rhea" id="RHEA-COMP:9706"/>
        <dbReference type="Rhea" id="RHEA-COMP:9707"/>
        <dbReference type="ChEBI" id="CHEBI:15378"/>
        <dbReference type="ChEBI" id="CHEBI:30616"/>
        <dbReference type="ChEBI" id="CHEBI:33019"/>
        <dbReference type="ChEBI" id="CHEBI:58315"/>
        <dbReference type="ChEBI" id="CHEBI:78442"/>
        <dbReference type="ChEBI" id="CHEBI:78536"/>
        <dbReference type="ChEBI" id="CHEBI:456215"/>
        <dbReference type="EC" id="6.1.1.1"/>
    </reaction>
</comment>
<evidence type="ECO:0000313" key="11">
    <source>
        <dbReference type="EMBL" id="GAB0058420.1"/>
    </source>
</evidence>
<dbReference type="PRINTS" id="PR01040">
    <property type="entry name" value="TRNASYNTHTYR"/>
</dbReference>
<comment type="caution">
    <text evidence="11">The sequence shown here is derived from an EMBL/GenBank/DDBJ whole genome shotgun (WGS) entry which is preliminary data.</text>
</comment>
<dbReference type="SUPFAM" id="SSF52374">
    <property type="entry name" value="Nucleotidylyl transferase"/>
    <property type="match status" value="1"/>
</dbReference>
<evidence type="ECO:0000256" key="1">
    <source>
        <dbReference type="ARBA" id="ARBA00022490"/>
    </source>
</evidence>
<keyword evidence="4 9" id="KW-0067">ATP-binding</keyword>
<sequence length="403" mass="45142">MKSVAEQMAIIRRGTVQILSEDALAQKLTRAIQTNTPLKIKAGFDPTAPDLHLGHTVLLQKMRQFQELGHEVIFLIGDFTGLIGDPTGKSETRKPLSPEAIAVNAETYKAQVFRILDPQTTRVVFNSAWMNAMTAAQMIQLAARQTVARMLERDDFTKRYKAERPIALHEFLYPLVQGYDSVALHADVELGGTDQTFNLLMGRELQKEYGQEPQCVITLPILEGLDGVQKMSKSLNNYIAIQDPPDEIFGKLMSIPDAIMWRYFDLLSDLSLEEIRHLEQETRAERFHPMEAKKQLGMELTARFHGAAEARHARERFEARFSQKEIPEDLPEISVESAGEPLGLVDAMRLAGMVASNSEGIRLVRQQAVSVGGVKADDPRLMLTPGSHRIKVGKLRHAVVVIR</sequence>
<dbReference type="EC" id="6.1.1.1" evidence="9"/>
<dbReference type="CDD" id="cd00805">
    <property type="entry name" value="TyrRS_core"/>
    <property type="match status" value="1"/>
</dbReference>
<accession>A0ABQ0CC43</accession>
<dbReference type="InterPro" id="IPR024108">
    <property type="entry name" value="Tyr-tRNA-ligase_bac_2"/>
</dbReference>
<dbReference type="InterPro" id="IPR014729">
    <property type="entry name" value="Rossmann-like_a/b/a_fold"/>
</dbReference>
<dbReference type="GO" id="GO:0004831">
    <property type="term" value="F:tyrosine-tRNA ligase activity"/>
    <property type="evidence" value="ECO:0007669"/>
    <property type="project" value="UniProtKB-EC"/>
</dbReference>
<dbReference type="InterPro" id="IPR002305">
    <property type="entry name" value="aa-tRNA-synth_Ic"/>
</dbReference>
<dbReference type="Pfam" id="PF00579">
    <property type="entry name" value="tRNA-synt_1b"/>
    <property type="match status" value="1"/>
</dbReference>
<keyword evidence="3 9" id="KW-0547">Nucleotide-binding</keyword>
<dbReference type="PROSITE" id="PS00178">
    <property type="entry name" value="AA_TRNA_LIGASE_I"/>
    <property type="match status" value="1"/>
</dbReference>
<reference evidence="11 12" key="2">
    <citation type="submission" date="2024-09" db="EMBL/GenBank/DDBJ databases">
        <title>Draft genome sequence of Candidatus Magnetaquicoccaceae bacterium FCR-1.</title>
        <authorList>
            <person name="Shimoshige H."/>
            <person name="Shimamura S."/>
            <person name="Taoka A."/>
            <person name="Kobayashi H."/>
            <person name="Maekawa T."/>
        </authorList>
    </citation>
    <scope>NUCLEOTIDE SEQUENCE [LARGE SCALE GENOMIC DNA]</scope>
    <source>
        <strain evidence="11 12">FCR-1</strain>
    </source>
</reference>
<evidence type="ECO:0000256" key="2">
    <source>
        <dbReference type="ARBA" id="ARBA00022598"/>
    </source>
</evidence>
<dbReference type="Gene3D" id="3.10.290.10">
    <property type="entry name" value="RNA-binding S4 domain"/>
    <property type="match status" value="1"/>
</dbReference>
<dbReference type="InterPro" id="IPR024088">
    <property type="entry name" value="Tyr-tRNA-ligase_bac-type"/>
</dbReference>
<keyword evidence="7 9" id="KW-0030">Aminoacyl-tRNA synthetase</keyword>
<dbReference type="Gene3D" id="3.40.50.620">
    <property type="entry name" value="HUPs"/>
    <property type="match status" value="1"/>
</dbReference>
<comment type="subcellular location">
    <subcellularLocation>
        <location evidence="9">Cytoplasm</location>
    </subcellularLocation>
</comment>
<evidence type="ECO:0000256" key="7">
    <source>
        <dbReference type="ARBA" id="ARBA00023146"/>
    </source>
</evidence>
<evidence type="ECO:0000256" key="9">
    <source>
        <dbReference type="HAMAP-Rule" id="MF_02007"/>
    </source>
</evidence>
<comment type="similarity">
    <text evidence="9">Belongs to the class-I aminoacyl-tRNA synthetase family. TyrS type 2 subfamily.</text>
</comment>
<name>A0ABQ0CC43_9PROT</name>
<reference evidence="11 12" key="1">
    <citation type="submission" date="2024-05" db="EMBL/GenBank/DDBJ databases">
        <authorList>
            <consortium name="Candidatus Magnetaquicoccaceae bacterium FCR-1 genome sequencing consortium"/>
            <person name="Shimoshige H."/>
            <person name="Shimamura S."/>
            <person name="Taoka A."/>
            <person name="Kobayashi H."/>
            <person name="Maekawa T."/>
        </authorList>
    </citation>
    <scope>NUCLEOTIDE SEQUENCE [LARGE SCALE GENOMIC DNA]</scope>
    <source>
        <strain evidence="11 12">FCR-1</strain>
    </source>
</reference>
<keyword evidence="5 10" id="KW-0694">RNA-binding</keyword>
<gene>
    <name evidence="9 11" type="primary">tyrS</name>
    <name evidence="11" type="ORF">SIID45300_02769</name>
</gene>
<dbReference type="HAMAP" id="MF_02007">
    <property type="entry name" value="Tyr_tRNA_synth_type2"/>
    <property type="match status" value="1"/>
</dbReference>
<organism evidence="11 12">
    <name type="scientific">Candidatus Magnetaquiglobus chichijimensis</name>
    <dbReference type="NCBI Taxonomy" id="3141448"/>
    <lineage>
        <taxon>Bacteria</taxon>
        <taxon>Pseudomonadati</taxon>
        <taxon>Pseudomonadota</taxon>
        <taxon>Magnetococcia</taxon>
        <taxon>Magnetococcales</taxon>
        <taxon>Candidatus Magnetaquicoccaceae</taxon>
        <taxon>Candidatus Magnetaquiglobus</taxon>
    </lineage>
</organism>
<dbReference type="InterPro" id="IPR001412">
    <property type="entry name" value="aa-tRNA-synth_I_CS"/>
</dbReference>
<keyword evidence="12" id="KW-1185">Reference proteome</keyword>
<dbReference type="PANTHER" id="PTHR11766">
    <property type="entry name" value="TYROSYL-TRNA SYNTHETASE"/>
    <property type="match status" value="1"/>
</dbReference>
<dbReference type="SUPFAM" id="SSF55174">
    <property type="entry name" value="Alpha-L RNA-binding motif"/>
    <property type="match status" value="1"/>
</dbReference>
<dbReference type="Gene3D" id="1.10.240.10">
    <property type="entry name" value="Tyrosyl-Transfer RNA Synthetase"/>
    <property type="match status" value="1"/>
</dbReference>
<keyword evidence="2 9" id="KW-0436">Ligase</keyword>
<dbReference type="RefSeq" id="WP_420906141.1">
    <property type="nucleotide sequence ID" value="NZ_BAAFGK010000005.1"/>
</dbReference>
<feature type="short sequence motif" description="'HIGH' region" evidence="9">
    <location>
        <begin position="46"/>
        <end position="55"/>
    </location>
</feature>
<evidence type="ECO:0000256" key="8">
    <source>
        <dbReference type="ARBA" id="ARBA00048248"/>
    </source>
</evidence>
<feature type="short sequence motif" description="'KMSKS' region" evidence="9">
    <location>
        <begin position="230"/>
        <end position="234"/>
    </location>
</feature>
<evidence type="ECO:0000256" key="5">
    <source>
        <dbReference type="ARBA" id="ARBA00022884"/>
    </source>
</evidence>
<comment type="function">
    <text evidence="9">Catalyzes the attachment of tyrosine to tRNA(Tyr) in a two-step reaction: tyrosine is first activated by ATP to form Tyr-AMP and then transferred to the acceptor end of tRNA(Tyr).</text>
</comment>
<proteinExistence type="inferred from homology"/>
<evidence type="ECO:0000256" key="4">
    <source>
        <dbReference type="ARBA" id="ARBA00022840"/>
    </source>
</evidence>
<dbReference type="NCBIfam" id="TIGR00234">
    <property type="entry name" value="tyrS"/>
    <property type="match status" value="1"/>
</dbReference>
<evidence type="ECO:0000313" key="12">
    <source>
        <dbReference type="Proteomes" id="UP001628193"/>
    </source>
</evidence>
<dbReference type="InterPro" id="IPR036986">
    <property type="entry name" value="S4_RNA-bd_sf"/>
</dbReference>
<protein>
    <recommendedName>
        <fullName evidence="9">Tyrosine--tRNA ligase</fullName>
        <ecNumber evidence="9">6.1.1.1</ecNumber>
    </recommendedName>
    <alternativeName>
        <fullName evidence="9">Tyrosyl-tRNA synthetase</fullName>
        <shortName evidence="9">TyrRS</shortName>
    </alternativeName>
</protein>
<evidence type="ECO:0000256" key="6">
    <source>
        <dbReference type="ARBA" id="ARBA00022917"/>
    </source>
</evidence>
<comment type="subunit">
    <text evidence="9">Homodimer.</text>
</comment>
<feature type="binding site" evidence="9">
    <location>
        <position position="233"/>
    </location>
    <ligand>
        <name>ATP</name>
        <dbReference type="ChEBI" id="CHEBI:30616"/>
    </ligand>
</feature>
<evidence type="ECO:0000256" key="10">
    <source>
        <dbReference type="PROSITE-ProRule" id="PRU00182"/>
    </source>
</evidence>
<dbReference type="EMBL" id="BAAFGK010000005">
    <property type="protein sequence ID" value="GAB0058420.1"/>
    <property type="molecule type" value="Genomic_DNA"/>
</dbReference>
<keyword evidence="6 9" id="KW-0648">Protein biosynthesis</keyword>
<keyword evidence="1 9" id="KW-0963">Cytoplasm</keyword>
<evidence type="ECO:0000256" key="3">
    <source>
        <dbReference type="ARBA" id="ARBA00022741"/>
    </source>
</evidence>
<dbReference type="Proteomes" id="UP001628193">
    <property type="component" value="Unassembled WGS sequence"/>
</dbReference>
<dbReference type="PANTHER" id="PTHR11766:SF1">
    <property type="entry name" value="TYROSINE--TRNA LIGASE"/>
    <property type="match status" value="1"/>
</dbReference>
<dbReference type="PROSITE" id="PS50889">
    <property type="entry name" value="S4"/>
    <property type="match status" value="1"/>
</dbReference>